<dbReference type="NCBIfam" id="TIGR03925">
    <property type="entry name" value="T7SS_EccC_b"/>
    <property type="match status" value="1"/>
</dbReference>
<dbReference type="GO" id="GO:0005524">
    <property type="term" value="F:ATP binding"/>
    <property type="evidence" value="ECO:0007669"/>
    <property type="project" value="UniProtKB-UniRule"/>
</dbReference>
<dbReference type="AlphaFoldDB" id="A0AA97I4K8"/>
<evidence type="ECO:0000256" key="5">
    <source>
        <dbReference type="SAM" id="MobiDB-lite"/>
    </source>
</evidence>
<dbReference type="EMBL" id="CP118157">
    <property type="protein sequence ID" value="WOF22711.1"/>
    <property type="molecule type" value="Genomic_DNA"/>
</dbReference>
<dbReference type="InterPro" id="IPR002543">
    <property type="entry name" value="FtsK_dom"/>
</dbReference>
<organism evidence="7 8">
    <name type="scientific">Microbacterium betulae</name>
    <dbReference type="NCBI Taxonomy" id="2981139"/>
    <lineage>
        <taxon>Bacteria</taxon>
        <taxon>Bacillati</taxon>
        <taxon>Actinomycetota</taxon>
        <taxon>Actinomycetes</taxon>
        <taxon>Micrococcales</taxon>
        <taxon>Microbacteriaceae</taxon>
        <taxon>Microbacterium</taxon>
    </lineage>
</organism>
<dbReference type="PANTHER" id="PTHR22683:SF1">
    <property type="entry name" value="TYPE VII SECRETION SYSTEM PROTEIN ESSC"/>
    <property type="match status" value="1"/>
</dbReference>
<feature type="domain" description="FtsK" evidence="6">
    <location>
        <begin position="90"/>
        <end position="281"/>
    </location>
</feature>
<evidence type="ECO:0000256" key="2">
    <source>
        <dbReference type="ARBA" id="ARBA00022741"/>
    </source>
</evidence>
<dbReference type="SMART" id="SM00382">
    <property type="entry name" value="AAA"/>
    <property type="match status" value="2"/>
</dbReference>
<dbReference type="PROSITE" id="PS50901">
    <property type="entry name" value="FTSK"/>
    <property type="match status" value="2"/>
</dbReference>
<proteinExistence type="predicted"/>
<dbReference type="InterPro" id="IPR003593">
    <property type="entry name" value="AAA+_ATPase"/>
</dbReference>
<feature type="domain" description="FtsK" evidence="6">
    <location>
        <begin position="375"/>
        <end position="552"/>
    </location>
</feature>
<dbReference type="InterPro" id="IPR023837">
    <property type="entry name" value="EccCb-like_Actinobacteria"/>
</dbReference>
<evidence type="ECO:0000313" key="8">
    <source>
        <dbReference type="Proteomes" id="UP001305498"/>
    </source>
</evidence>
<feature type="binding site" evidence="4">
    <location>
        <begin position="393"/>
        <end position="400"/>
    </location>
    <ligand>
        <name>ATP</name>
        <dbReference type="ChEBI" id="CHEBI:30616"/>
    </ligand>
</feature>
<gene>
    <name evidence="7" type="primary">eccCb</name>
    <name evidence="7" type="ORF">N8K70_15150</name>
</gene>
<dbReference type="InterPro" id="IPR050206">
    <property type="entry name" value="FtsK/SpoIIIE/SftA"/>
</dbReference>
<dbReference type="PANTHER" id="PTHR22683">
    <property type="entry name" value="SPORULATION PROTEIN RELATED"/>
    <property type="match status" value="1"/>
</dbReference>
<keyword evidence="8" id="KW-1185">Reference proteome</keyword>
<dbReference type="KEGG" id="mbet:N8K70_15150"/>
<dbReference type="RefSeq" id="WP_317139182.1">
    <property type="nucleotide sequence ID" value="NZ_CP118157.1"/>
</dbReference>
<feature type="region of interest" description="Disordered" evidence="5">
    <location>
        <begin position="1"/>
        <end position="28"/>
    </location>
</feature>
<protein>
    <submittedName>
        <fullName evidence="7">Type VII secretion protein EccCb</fullName>
    </submittedName>
</protein>
<keyword evidence="2 4" id="KW-0547">Nucleotide-binding</keyword>
<dbReference type="InterPro" id="IPR027417">
    <property type="entry name" value="P-loop_NTPase"/>
</dbReference>
<keyword evidence="1" id="KW-0677">Repeat</keyword>
<dbReference type="SUPFAM" id="SSF52540">
    <property type="entry name" value="P-loop containing nucleoside triphosphate hydrolases"/>
    <property type="match status" value="2"/>
</dbReference>
<evidence type="ECO:0000256" key="4">
    <source>
        <dbReference type="PROSITE-ProRule" id="PRU00289"/>
    </source>
</evidence>
<dbReference type="Gene3D" id="3.40.50.300">
    <property type="entry name" value="P-loop containing nucleotide triphosphate hydrolases"/>
    <property type="match status" value="2"/>
</dbReference>
<dbReference type="Pfam" id="PF01580">
    <property type="entry name" value="FtsK_SpoIIIE"/>
    <property type="match status" value="2"/>
</dbReference>
<dbReference type="Proteomes" id="UP001305498">
    <property type="component" value="Chromosome"/>
</dbReference>
<accession>A0AA97I4K8</accession>
<dbReference type="GO" id="GO:0003677">
    <property type="term" value="F:DNA binding"/>
    <property type="evidence" value="ECO:0007669"/>
    <property type="project" value="InterPro"/>
</dbReference>
<evidence type="ECO:0000256" key="1">
    <source>
        <dbReference type="ARBA" id="ARBA00022737"/>
    </source>
</evidence>
<sequence length="591" mass="63813">MLELPLYNGIGEEDSAASDAPPPLRRPETGRLLIDEAVDRLRDDTRAVRPVWLPPLPERLSLQPVVDRDRTAGDLDVVVGLEDDPAHQQQKPWVVDLTKAGGHVAIIGSPQSGRSTLLRTIGASLALTKTPTEVAVYGMDLTGGGLRRIEGFPHVGGVATRGDRGRLGRLLEEIGGMLAHRERVFKERGIDSVAHLRALHRAGQLPELAAADILLLVDGYGALRQDFDDLESAFTDIMLRASSFGVHLVLGLTRWSEVRMAHQSLFGTRIELRLNDPADSAIDRKLAQTISAETPGRALTDAKTLAQVALPVLDLVESDDIGSALEQLAERSAAAWSGPFAAPIRLLPTDLDPAELPDPVDEPDAIPLGLRQDTMGPATWDFTRDEQHLLVLGDARSGKTNALRLIAHGLIERFTPEELAIAVVDPRGHVADAIPEDYLAAHAKTARQAAGLASSIASELAQRPGRTPEENRRSPRVVVLVDDHDIVSAGGAEHLAPLVEQLPASRDTKLHIVAARPVAGAARALYGALLQGLRDTGGATLLLSGDRAEGQILPRLYPERFPPGRGRYVRRGERPRVIQIAHLGRAKDDDR</sequence>
<feature type="binding site" evidence="4">
    <location>
        <begin position="108"/>
        <end position="115"/>
    </location>
    <ligand>
        <name>ATP</name>
        <dbReference type="ChEBI" id="CHEBI:30616"/>
    </ligand>
</feature>
<evidence type="ECO:0000259" key="6">
    <source>
        <dbReference type="PROSITE" id="PS50901"/>
    </source>
</evidence>
<evidence type="ECO:0000256" key="3">
    <source>
        <dbReference type="ARBA" id="ARBA00022840"/>
    </source>
</evidence>
<name>A0AA97I4K8_9MICO</name>
<reference evidence="7 8" key="1">
    <citation type="submission" date="2023-02" db="EMBL/GenBank/DDBJ databases">
        <title>Microbacterium betulae sp. nov., isolated from birch wood.</title>
        <authorList>
            <person name="Pasciak M."/>
            <person name="Pawlik K.J."/>
            <person name="Martynowski D."/>
            <person name="Laczmanski L."/>
            <person name="Ciekot J."/>
            <person name="Szponar B."/>
            <person name="Wojcik-Fatla A."/>
            <person name="Mackiewicz B."/>
            <person name="Farian E."/>
            <person name="Cholewa G."/>
            <person name="Cholewa A."/>
            <person name="Dutkiewicz J."/>
        </authorList>
    </citation>
    <scope>NUCLEOTIDE SEQUENCE [LARGE SCALE GENOMIC DNA]</scope>
    <source>
        <strain evidence="7 8">AB</strain>
    </source>
</reference>
<evidence type="ECO:0000313" key="7">
    <source>
        <dbReference type="EMBL" id="WOF22711.1"/>
    </source>
</evidence>
<keyword evidence="3 4" id="KW-0067">ATP-binding</keyword>